<dbReference type="InterPro" id="IPR031703">
    <property type="entry name" value="Lipin_mid"/>
</dbReference>
<feature type="compositionally biased region" description="Polar residues" evidence="6">
    <location>
        <begin position="133"/>
        <end position="143"/>
    </location>
</feature>
<dbReference type="GO" id="GO:0019432">
    <property type="term" value="P:triglyceride biosynthetic process"/>
    <property type="evidence" value="ECO:0007669"/>
    <property type="project" value="TreeGrafter"/>
</dbReference>
<feature type="compositionally biased region" description="Acidic residues" evidence="6">
    <location>
        <begin position="177"/>
        <end position="186"/>
    </location>
</feature>
<name>A0A8K9X6I9_ONCMY</name>
<evidence type="ECO:0000256" key="4">
    <source>
        <dbReference type="ARBA" id="ARBA00012638"/>
    </source>
</evidence>
<dbReference type="GO" id="GO:0003713">
    <property type="term" value="F:transcription coactivator activity"/>
    <property type="evidence" value="ECO:0007669"/>
    <property type="project" value="TreeGrafter"/>
</dbReference>
<dbReference type="GO" id="GO:0008195">
    <property type="term" value="F:phosphatidate phosphatase activity"/>
    <property type="evidence" value="ECO:0007669"/>
    <property type="project" value="UniProtKB-EC"/>
</dbReference>
<dbReference type="AlphaFoldDB" id="A0A8K9X6I9"/>
<protein>
    <recommendedName>
        <fullName evidence="4">phosphatidate phosphatase</fullName>
        <ecNumber evidence="4">3.1.3.4</ecNumber>
    </recommendedName>
</protein>
<reference evidence="8" key="3">
    <citation type="submission" date="2025-09" db="UniProtKB">
        <authorList>
            <consortium name="Ensembl"/>
        </authorList>
    </citation>
    <scope>IDENTIFICATION</scope>
</reference>
<dbReference type="InterPro" id="IPR036412">
    <property type="entry name" value="HAD-like_sf"/>
</dbReference>
<keyword evidence="5" id="KW-0378">Hydrolase</keyword>
<feature type="region of interest" description="Disordered" evidence="6">
    <location>
        <begin position="133"/>
        <end position="186"/>
    </location>
</feature>
<evidence type="ECO:0000256" key="1">
    <source>
        <dbReference type="ARBA" id="ARBA00001180"/>
    </source>
</evidence>
<dbReference type="Proteomes" id="UP000694395">
    <property type="component" value="Chromosome 25"/>
</dbReference>
<feature type="region of interest" description="Disordered" evidence="6">
    <location>
        <begin position="395"/>
        <end position="430"/>
    </location>
</feature>
<feature type="compositionally biased region" description="Polar residues" evidence="6">
    <location>
        <begin position="408"/>
        <end position="417"/>
    </location>
</feature>
<dbReference type="Ensembl" id="ENSOMYT00000151148.1">
    <property type="protein sequence ID" value="ENSOMYP00000128479.1"/>
    <property type="gene ID" value="ENSOMYG00000033049.2"/>
</dbReference>
<dbReference type="GO" id="GO:0005634">
    <property type="term" value="C:nucleus"/>
    <property type="evidence" value="ECO:0007669"/>
    <property type="project" value="TreeGrafter"/>
</dbReference>
<dbReference type="InterPro" id="IPR013209">
    <property type="entry name" value="LNS2"/>
</dbReference>
<dbReference type="InterPro" id="IPR026058">
    <property type="entry name" value="LIPIN"/>
</dbReference>
<dbReference type="GeneTree" id="ENSGT00940000157219"/>
<dbReference type="GO" id="GO:0005741">
    <property type="term" value="C:mitochondrial outer membrane"/>
    <property type="evidence" value="ECO:0007669"/>
    <property type="project" value="TreeGrafter"/>
</dbReference>
<dbReference type="Pfam" id="PF16876">
    <property type="entry name" value="Lipin_mid"/>
    <property type="match status" value="1"/>
</dbReference>
<comment type="similarity">
    <text evidence="3">Belongs to the lipin family.</text>
</comment>
<evidence type="ECO:0000256" key="5">
    <source>
        <dbReference type="ARBA" id="ARBA00022801"/>
    </source>
</evidence>
<evidence type="ECO:0000256" key="6">
    <source>
        <dbReference type="SAM" id="MobiDB-lite"/>
    </source>
</evidence>
<feature type="compositionally biased region" description="Polar residues" evidence="6">
    <location>
        <begin position="234"/>
        <end position="244"/>
    </location>
</feature>
<accession>A0A8K9X6I9</accession>
<dbReference type="GO" id="GO:0032869">
    <property type="term" value="P:cellular response to insulin stimulus"/>
    <property type="evidence" value="ECO:0007669"/>
    <property type="project" value="TreeGrafter"/>
</dbReference>
<evidence type="ECO:0000259" key="7">
    <source>
        <dbReference type="SMART" id="SM00775"/>
    </source>
</evidence>
<dbReference type="SMART" id="SM00775">
    <property type="entry name" value="LNS2"/>
    <property type="match status" value="1"/>
</dbReference>
<evidence type="ECO:0000313" key="9">
    <source>
        <dbReference type="Proteomes" id="UP000694395"/>
    </source>
</evidence>
<dbReference type="InterPro" id="IPR007651">
    <property type="entry name" value="Lipin_N"/>
</dbReference>
<dbReference type="PANTHER" id="PTHR12181:SF10">
    <property type="entry name" value="PHOSPHATIDATE PHOSPHATASE LPIN1"/>
    <property type="match status" value="1"/>
</dbReference>
<dbReference type="GO" id="GO:0009062">
    <property type="term" value="P:fatty acid catabolic process"/>
    <property type="evidence" value="ECO:0007669"/>
    <property type="project" value="TreeGrafter"/>
</dbReference>
<dbReference type="Pfam" id="PF08235">
    <property type="entry name" value="LNS2"/>
    <property type="match status" value="1"/>
</dbReference>
<evidence type="ECO:0000256" key="3">
    <source>
        <dbReference type="ARBA" id="ARBA00005476"/>
    </source>
</evidence>
<reference evidence="8" key="1">
    <citation type="submission" date="2020-07" db="EMBL/GenBank/DDBJ databases">
        <title>A long reads based de novo assembly of the rainbow trout Arlee double haploid line genome.</title>
        <authorList>
            <person name="Gao G."/>
            <person name="Palti Y."/>
        </authorList>
    </citation>
    <scope>NUCLEOTIDE SEQUENCE [LARGE SCALE GENOMIC DNA]</scope>
</reference>
<feature type="compositionally biased region" description="Basic and acidic residues" evidence="6">
    <location>
        <begin position="166"/>
        <end position="176"/>
    </location>
</feature>
<dbReference type="GO" id="GO:0045944">
    <property type="term" value="P:positive regulation of transcription by RNA polymerase II"/>
    <property type="evidence" value="ECO:0007669"/>
    <property type="project" value="TreeGrafter"/>
</dbReference>
<dbReference type="EC" id="3.1.3.4" evidence="4"/>
<dbReference type="SUPFAM" id="SSF56784">
    <property type="entry name" value="HAD-like"/>
    <property type="match status" value="1"/>
</dbReference>
<dbReference type="Pfam" id="PF04571">
    <property type="entry name" value="Lipin_N"/>
    <property type="match status" value="1"/>
</dbReference>
<feature type="compositionally biased region" description="Basic residues" evidence="6">
    <location>
        <begin position="155"/>
        <end position="165"/>
    </location>
</feature>
<dbReference type="PANTHER" id="PTHR12181">
    <property type="entry name" value="LIPIN"/>
    <property type="match status" value="1"/>
</dbReference>
<proteinExistence type="inferred from homology"/>
<sequence>MNYVGQLAGQVFVQVKELYRGLNPATLSGCIDVIVVRQPDGTLQCSPFHVRFGKMGVLRSREKVVDIEINGEPVSLQMKLGENGEAFFVKETENTLEVVPSYLATSPIVSQGAELMEAQLGRGVSRLSDPASLQVQTLGSQQTTGGGGGEGGMMMKKRRKRRRKARESGGGRREESGEYSEDEDMFTIDMSTDEEREASSRELNGEQGPKCWLNQSHLSVCLSLSSPGGSRPSTPKSDSELTNQSKDNPEILWAWGELPQAAKPSYLPPPQMQDSGMKSPVSIPVCDSTHFRTIPGDCGPPGQTQSHPDNGPPSLNPYMPQPGNNTAGPVAGGDMELVGAACRELMDENAMSIIVSMVTCDAVPADKRSHHLGSDGVYLDDITELEPEVAALYFPKSDGSVRGGSETGARSTNQSPQSVGSSGMDSGVDSYADQLGDMPNIAISLCGGLTDNREITKEQFQERAISYQQFTENPSIIDDPNLVVKIGTKYYNWTTAAPLMLAMQVYQKPLPMATVENIMKEKMPKKGGRWWFSWRSRNNIIAKLDEEHRPSNQDSESCQPEPLLTPGSVFYRKTLRLTPEQLASLQLKEGPNEVVFSVTTQYQGTCRCQGTIYLWSWDDKIVISDIDGTITRSDTLGHILPTLGKDWTHQGIARLYHRVSQNGYKFMYCSARAIGMADMTRGYLHWVNERGTMLPIGPVLLSPSSLFSALHREVIEKKPERFKIECLTDVKQLFHPNTEPFYAAFGNRATDVYSYKEVGVPLNRIFTVNPKGELIQEHARTNISSYGRLCEVVDHVFPLLIRGHDSDFSCPDTFSQFTYWREQLPQIHINRDACSADTFRSNVHMKCECNKCRAKQDFDQLALLI</sequence>
<keyword evidence="9" id="KW-1185">Reference proteome</keyword>
<comment type="cofactor">
    <cofactor evidence="2">
        <name>Mg(2+)</name>
        <dbReference type="ChEBI" id="CHEBI:18420"/>
    </cofactor>
</comment>
<evidence type="ECO:0000256" key="2">
    <source>
        <dbReference type="ARBA" id="ARBA00001946"/>
    </source>
</evidence>
<feature type="domain" description="LNS2/PITP" evidence="7">
    <location>
        <begin position="621"/>
        <end position="777"/>
    </location>
</feature>
<feature type="compositionally biased region" description="Low complexity" evidence="6">
    <location>
        <begin position="418"/>
        <end position="430"/>
    </location>
</feature>
<organism evidence="8 9">
    <name type="scientific">Oncorhynchus mykiss</name>
    <name type="common">Rainbow trout</name>
    <name type="synonym">Salmo gairdneri</name>
    <dbReference type="NCBI Taxonomy" id="8022"/>
    <lineage>
        <taxon>Eukaryota</taxon>
        <taxon>Metazoa</taxon>
        <taxon>Chordata</taxon>
        <taxon>Craniata</taxon>
        <taxon>Vertebrata</taxon>
        <taxon>Euteleostomi</taxon>
        <taxon>Actinopterygii</taxon>
        <taxon>Neopterygii</taxon>
        <taxon>Teleostei</taxon>
        <taxon>Protacanthopterygii</taxon>
        <taxon>Salmoniformes</taxon>
        <taxon>Salmonidae</taxon>
        <taxon>Salmoninae</taxon>
        <taxon>Oncorhynchus</taxon>
    </lineage>
</organism>
<feature type="region of interest" description="Disordered" evidence="6">
    <location>
        <begin position="223"/>
        <end position="244"/>
    </location>
</feature>
<reference evidence="8" key="2">
    <citation type="submission" date="2025-08" db="UniProtKB">
        <authorList>
            <consortium name="Ensembl"/>
        </authorList>
    </citation>
    <scope>IDENTIFICATION</scope>
</reference>
<evidence type="ECO:0000313" key="8">
    <source>
        <dbReference type="Ensembl" id="ENSOMYP00000128479.1"/>
    </source>
</evidence>
<dbReference type="InterPro" id="IPR031315">
    <property type="entry name" value="LNS2/PITP"/>
</dbReference>
<feature type="region of interest" description="Disordered" evidence="6">
    <location>
        <begin position="264"/>
        <end position="324"/>
    </location>
</feature>
<feature type="compositionally biased region" description="Low complexity" evidence="6">
    <location>
        <begin position="223"/>
        <end position="233"/>
    </location>
</feature>
<comment type="catalytic activity">
    <reaction evidence="1">
        <text>a 1,2-diacyl-sn-glycero-3-phosphate + H2O = a 1,2-diacyl-sn-glycerol + phosphate</text>
        <dbReference type="Rhea" id="RHEA:27429"/>
        <dbReference type="ChEBI" id="CHEBI:15377"/>
        <dbReference type="ChEBI" id="CHEBI:17815"/>
        <dbReference type="ChEBI" id="CHEBI:43474"/>
        <dbReference type="ChEBI" id="CHEBI:58608"/>
        <dbReference type="EC" id="3.1.3.4"/>
    </reaction>
    <physiologicalReaction direction="left-to-right" evidence="1">
        <dbReference type="Rhea" id="RHEA:27430"/>
    </physiologicalReaction>
</comment>